<dbReference type="Pfam" id="PF00753">
    <property type="entry name" value="Lactamase_B"/>
    <property type="match status" value="1"/>
</dbReference>
<dbReference type="InterPro" id="IPR052159">
    <property type="entry name" value="Competence_DNA_uptake"/>
</dbReference>
<protein>
    <recommendedName>
        <fullName evidence="7">Metallo-beta-lactamase domain-containing protein</fullName>
    </recommendedName>
</protein>
<comment type="caution">
    <text evidence="8">The sequence shown here is derived from an EMBL/GenBank/DDBJ whole genome shotgun (WGS) entry which is preliminary data.</text>
</comment>
<dbReference type="Proteomes" id="UP000029579">
    <property type="component" value="Unassembled WGS sequence"/>
</dbReference>
<reference evidence="8 9" key="1">
    <citation type="submission" date="2014-07" db="EMBL/GenBank/DDBJ databases">
        <authorList>
            <person name="McCorrison J."/>
            <person name="Sanka R."/>
            <person name="Torralba M."/>
            <person name="Gillis M."/>
            <person name="Haft D.H."/>
            <person name="Methe B."/>
            <person name="Sutton G."/>
            <person name="Nelson K.E."/>
        </authorList>
    </citation>
    <scope>NUCLEOTIDE SEQUENCE [LARGE SCALE GENOMIC DNA]</scope>
    <source>
        <strain evidence="8 9">S7-1-13</strain>
    </source>
</reference>
<feature type="transmembrane region" description="Helical" evidence="6">
    <location>
        <begin position="435"/>
        <end position="453"/>
    </location>
</feature>
<feature type="transmembrane region" description="Helical" evidence="6">
    <location>
        <begin position="465"/>
        <end position="482"/>
    </location>
</feature>
<dbReference type="GO" id="GO:0030420">
    <property type="term" value="P:establishment of competence for transformation"/>
    <property type="evidence" value="ECO:0007669"/>
    <property type="project" value="InterPro"/>
</dbReference>
<dbReference type="InterPro" id="IPR004477">
    <property type="entry name" value="ComEC_N"/>
</dbReference>
<evidence type="ECO:0000256" key="2">
    <source>
        <dbReference type="ARBA" id="ARBA00022475"/>
    </source>
</evidence>
<dbReference type="PANTHER" id="PTHR30619:SF1">
    <property type="entry name" value="RECOMBINATION PROTEIN 2"/>
    <property type="match status" value="1"/>
</dbReference>
<feature type="domain" description="Metallo-beta-lactamase" evidence="7">
    <location>
        <begin position="495"/>
        <end position="679"/>
    </location>
</feature>
<proteinExistence type="predicted"/>
<feature type="transmembrane region" description="Helical" evidence="6">
    <location>
        <begin position="218"/>
        <end position="247"/>
    </location>
</feature>
<dbReference type="AlphaFoldDB" id="A0A095X2P2"/>
<dbReference type="PANTHER" id="PTHR30619">
    <property type="entry name" value="DNA INTERNALIZATION/COMPETENCE PROTEIN COMEC/REC2"/>
    <property type="match status" value="1"/>
</dbReference>
<organism evidence="8 9">
    <name type="scientific">Anaerococcus lactolyticus S7-1-13</name>
    <dbReference type="NCBI Taxonomy" id="1284686"/>
    <lineage>
        <taxon>Bacteria</taxon>
        <taxon>Bacillati</taxon>
        <taxon>Bacillota</taxon>
        <taxon>Tissierellia</taxon>
        <taxon>Tissierellales</taxon>
        <taxon>Peptoniphilaceae</taxon>
        <taxon>Anaerococcus</taxon>
    </lineage>
</organism>
<dbReference type="Pfam" id="PF03772">
    <property type="entry name" value="Competence"/>
    <property type="match status" value="1"/>
</dbReference>
<dbReference type="EMBL" id="JRMW01000032">
    <property type="protein sequence ID" value="KGF04295.1"/>
    <property type="molecule type" value="Genomic_DNA"/>
</dbReference>
<evidence type="ECO:0000256" key="4">
    <source>
        <dbReference type="ARBA" id="ARBA00022989"/>
    </source>
</evidence>
<dbReference type="SMART" id="SM00849">
    <property type="entry name" value="Lactamase_B"/>
    <property type="match status" value="1"/>
</dbReference>
<feature type="transmembrane region" description="Helical" evidence="6">
    <location>
        <begin position="259"/>
        <end position="287"/>
    </location>
</feature>
<dbReference type="SUPFAM" id="SSF56281">
    <property type="entry name" value="Metallo-hydrolase/oxidoreductase"/>
    <property type="match status" value="1"/>
</dbReference>
<dbReference type="NCBIfam" id="TIGR00360">
    <property type="entry name" value="ComEC_N-term"/>
    <property type="match status" value="1"/>
</dbReference>
<dbReference type="CDD" id="cd07731">
    <property type="entry name" value="ComA-like_MBL-fold"/>
    <property type="match status" value="1"/>
</dbReference>
<feature type="transmembrane region" description="Helical" evidence="6">
    <location>
        <begin position="48"/>
        <end position="66"/>
    </location>
</feature>
<dbReference type="InterPro" id="IPR004797">
    <property type="entry name" value="Competence_ComEC/Rec2"/>
</dbReference>
<keyword evidence="5 6" id="KW-0472">Membrane</keyword>
<dbReference type="NCBIfam" id="TIGR00361">
    <property type="entry name" value="ComEC_Rec2"/>
    <property type="match status" value="1"/>
</dbReference>
<evidence type="ECO:0000256" key="6">
    <source>
        <dbReference type="SAM" id="Phobius"/>
    </source>
</evidence>
<dbReference type="GO" id="GO:0005886">
    <property type="term" value="C:plasma membrane"/>
    <property type="evidence" value="ECO:0007669"/>
    <property type="project" value="UniProtKB-SubCell"/>
</dbReference>
<evidence type="ECO:0000256" key="5">
    <source>
        <dbReference type="ARBA" id="ARBA00023136"/>
    </source>
</evidence>
<feature type="transmembrane region" description="Helical" evidence="6">
    <location>
        <begin position="377"/>
        <end position="397"/>
    </location>
</feature>
<keyword evidence="3 6" id="KW-0812">Transmembrane</keyword>
<evidence type="ECO:0000313" key="9">
    <source>
        <dbReference type="Proteomes" id="UP000029579"/>
    </source>
</evidence>
<evidence type="ECO:0000313" key="8">
    <source>
        <dbReference type="EMBL" id="KGF04295.1"/>
    </source>
</evidence>
<comment type="subcellular location">
    <subcellularLocation>
        <location evidence="1">Cell membrane</location>
        <topology evidence="1">Multi-pass membrane protein</topology>
    </subcellularLocation>
</comment>
<dbReference type="eggNOG" id="COG0658">
    <property type="taxonomic scope" value="Bacteria"/>
</dbReference>
<dbReference type="eggNOG" id="COG2333">
    <property type="taxonomic scope" value="Bacteria"/>
</dbReference>
<sequence length="729" mass="83084">MKKRIAFILLGLILGILGFVNFENINILYLAGTLGALCLFTYAKSKDYAIFFLAVLLGFSLASFKFSSINPREKSNVNIGFTIIDKKKSKNSFRYTIKIDKSKQKAFMFNEADFDIGDKLECQGDLKLVNTNTNPNLFSYRLYAISKGVGLEFKPRKLNPEVSRLKSSDIFLGLRRRFTAYINRIFRKNLSKDSADFVISITLADNLFDREDINKLGLAHILAISGFHFDLLMTFMVSILSIIGFSYKKSMVFTLSLALIYAYIIGFAYSILRVLIVSTIIFLGFLLRRGVDRVKALMVAAILILFINPFAILNTGYILSFMTMLAIYKIYPRLKVYFKEGFLRNNIAFTTSIQFAVLPFSVYYFRYFNFLSIVANFLVVPVFEIAMYIIFCLIFLYPVLRSLLKPGFIILDMIIRSIINMTVVLSKVRIFTLEFMAESIFVSLFLFVLIFVLTNIKTKKNLGRFLKMALAIVLISIVVRNLDRPIEYQMIDIGQGDAFLLNDKGKYYMVDVGGPKYKDYDSGERILVPYLKSIGIKEIEAAFISHEDSDHAGNLDILRKNFTVKNIITDDKVSKEFKHKYKPVFMKKGDDFKLSEGNIHCVYDGTDGVIEKNDQSLGLVIDIRGNKILTMGDLSSTYEDKLRVKADILKLSHHGSAHSSSKKFIKEVDPKMVLISAGRDNSYGHPSKEALNNVGKIKKYNTQTDGLVKINFYKGRVKVEKYLKGGFFR</sequence>
<name>A0A095X2P2_9FIRM</name>
<dbReference type="RefSeq" id="WP_037327454.1">
    <property type="nucleotide sequence ID" value="NZ_JRMW01000032.1"/>
</dbReference>
<dbReference type="InterPro" id="IPR001279">
    <property type="entry name" value="Metallo-B-lactamas"/>
</dbReference>
<dbReference type="OrthoDB" id="9761531at2"/>
<evidence type="ECO:0000256" key="3">
    <source>
        <dbReference type="ARBA" id="ARBA00022692"/>
    </source>
</evidence>
<feature type="transmembrane region" description="Helical" evidence="6">
    <location>
        <begin position="347"/>
        <end position="365"/>
    </location>
</feature>
<dbReference type="InterPro" id="IPR035681">
    <property type="entry name" value="ComA-like_MBL"/>
</dbReference>
<evidence type="ECO:0000259" key="7">
    <source>
        <dbReference type="SMART" id="SM00849"/>
    </source>
</evidence>
<accession>A0A095X2P2</accession>
<dbReference type="Gene3D" id="3.60.15.10">
    <property type="entry name" value="Ribonuclease Z/Hydroxyacylglutathione hydrolase-like"/>
    <property type="match status" value="1"/>
</dbReference>
<dbReference type="InterPro" id="IPR036866">
    <property type="entry name" value="RibonucZ/Hydroxyglut_hydro"/>
</dbReference>
<evidence type="ECO:0000256" key="1">
    <source>
        <dbReference type="ARBA" id="ARBA00004651"/>
    </source>
</evidence>
<gene>
    <name evidence="8" type="ORF">HMPREF1630_04595</name>
</gene>
<keyword evidence="2" id="KW-1003">Cell membrane</keyword>
<feature type="transmembrane region" description="Helical" evidence="6">
    <location>
        <begin position="299"/>
        <end position="327"/>
    </location>
</feature>
<keyword evidence="4 6" id="KW-1133">Transmembrane helix</keyword>